<protein>
    <recommendedName>
        <fullName evidence="7">Small ribosomal subunit protein uS7</fullName>
    </recommendedName>
</protein>
<dbReference type="HAMAP" id="MF_00480_B">
    <property type="entry name" value="Ribosomal_uS7_B"/>
    <property type="match status" value="1"/>
</dbReference>
<dbReference type="EMBL" id="NFHO01000009">
    <property type="protein sequence ID" value="OUN42061.1"/>
    <property type="molecule type" value="Genomic_DNA"/>
</dbReference>
<reference evidence="11" key="1">
    <citation type="submission" date="2017-04" db="EMBL/GenBank/DDBJ databases">
        <title>Function of individual gut microbiota members based on whole genome sequencing of pure cultures obtained from chicken caecum.</title>
        <authorList>
            <person name="Medvecky M."/>
            <person name="Cejkova D."/>
            <person name="Polansky O."/>
            <person name="Karasova D."/>
            <person name="Kubasova T."/>
            <person name="Cizek A."/>
            <person name="Rychlik I."/>
        </authorList>
    </citation>
    <scope>NUCLEOTIDE SEQUENCE [LARGE SCALE GENOMIC DNA]</scope>
    <source>
        <strain evidence="11">An70</strain>
    </source>
</reference>
<keyword evidence="2 7" id="KW-0820">tRNA-binding</keyword>
<dbReference type="eggNOG" id="COG0049">
    <property type="taxonomic scope" value="Bacteria"/>
</dbReference>
<dbReference type="GO" id="GO:0000049">
    <property type="term" value="F:tRNA binding"/>
    <property type="evidence" value="ECO:0007669"/>
    <property type="project" value="UniProtKB-UniRule"/>
</dbReference>
<dbReference type="GO" id="GO:0015935">
    <property type="term" value="C:small ribosomal subunit"/>
    <property type="evidence" value="ECO:0007669"/>
    <property type="project" value="InterPro"/>
</dbReference>
<dbReference type="InterPro" id="IPR005717">
    <property type="entry name" value="Ribosomal_uS7_bac/org-type"/>
</dbReference>
<evidence type="ECO:0000256" key="2">
    <source>
        <dbReference type="ARBA" id="ARBA00022555"/>
    </source>
</evidence>
<evidence type="ECO:0000259" key="9">
    <source>
        <dbReference type="Pfam" id="PF00177"/>
    </source>
</evidence>
<sequence length="157" mass="17886">MPRRASKTHRREVMPDAVYNNRLVTQLINKVLLDGKKSVAERIVYGAFDLVAEKSGQDALAVFKKAMDNVKPTLELKPRRVGGATYQVPVEVNSRRSTQLAIRWIVNFSRARKEKTMAERLANEILDASNGVGASIKRREDLFKMAEANRAFAHYRW</sequence>
<dbReference type="AlphaFoldDB" id="A0A1Y3U027"/>
<dbReference type="InterPro" id="IPR023798">
    <property type="entry name" value="Ribosomal_uS7_dom"/>
</dbReference>
<dbReference type="GO" id="GO:0003735">
    <property type="term" value="F:structural constituent of ribosome"/>
    <property type="evidence" value="ECO:0007669"/>
    <property type="project" value="InterPro"/>
</dbReference>
<dbReference type="Pfam" id="PF00177">
    <property type="entry name" value="Ribosomal_S7"/>
    <property type="match status" value="1"/>
</dbReference>
<dbReference type="InterPro" id="IPR000235">
    <property type="entry name" value="Ribosomal_uS7"/>
</dbReference>
<dbReference type="PANTHER" id="PTHR11205">
    <property type="entry name" value="RIBOSOMAL PROTEIN S7"/>
    <property type="match status" value="1"/>
</dbReference>
<name>A0A1Y3U027_9ACTN</name>
<keyword evidence="11" id="KW-1185">Reference proteome</keyword>
<evidence type="ECO:0000256" key="8">
    <source>
        <dbReference type="RuleBase" id="RU003619"/>
    </source>
</evidence>
<dbReference type="PROSITE" id="PS00052">
    <property type="entry name" value="RIBOSOMAL_S7"/>
    <property type="match status" value="1"/>
</dbReference>
<dbReference type="GO" id="GO:0019843">
    <property type="term" value="F:rRNA binding"/>
    <property type="evidence" value="ECO:0007669"/>
    <property type="project" value="UniProtKB-UniRule"/>
</dbReference>
<keyword evidence="3 7" id="KW-0699">rRNA-binding</keyword>
<organism evidence="10 11">
    <name type="scientific">Enorma massiliensis</name>
    <dbReference type="NCBI Taxonomy" id="1472761"/>
    <lineage>
        <taxon>Bacteria</taxon>
        <taxon>Bacillati</taxon>
        <taxon>Actinomycetota</taxon>
        <taxon>Coriobacteriia</taxon>
        <taxon>Coriobacteriales</taxon>
        <taxon>Coriobacteriaceae</taxon>
        <taxon>Enorma</taxon>
    </lineage>
</organism>
<evidence type="ECO:0000313" key="10">
    <source>
        <dbReference type="EMBL" id="OUN42061.1"/>
    </source>
</evidence>
<comment type="caution">
    <text evidence="10">The sequence shown here is derived from an EMBL/GenBank/DDBJ whole genome shotgun (WGS) entry which is preliminary data.</text>
</comment>
<proteinExistence type="inferred from homology"/>
<dbReference type="Gene3D" id="1.10.455.10">
    <property type="entry name" value="Ribosomal protein S7 domain"/>
    <property type="match status" value="1"/>
</dbReference>
<comment type="function">
    <text evidence="7">One of the primary rRNA binding proteins, it binds directly to 16S rRNA where it nucleates assembly of the head domain of the 30S subunit. Is located at the subunit interface close to the decoding center, probably blocks exit of the E-site tRNA.</text>
</comment>
<dbReference type="STRING" id="1118060.GCA_000311845_00566"/>
<evidence type="ECO:0000256" key="7">
    <source>
        <dbReference type="HAMAP-Rule" id="MF_00480"/>
    </source>
</evidence>
<dbReference type="CDD" id="cd14869">
    <property type="entry name" value="uS7_Bacteria"/>
    <property type="match status" value="1"/>
</dbReference>
<comment type="subunit">
    <text evidence="7">Part of the 30S ribosomal subunit. Contacts proteins S9 and S11.</text>
</comment>
<evidence type="ECO:0000313" key="11">
    <source>
        <dbReference type="Proteomes" id="UP000196560"/>
    </source>
</evidence>
<dbReference type="NCBIfam" id="TIGR01029">
    <property type="entry name" value="rpsG_bact"/>
    <property type="match status" value="1"/>
</dbReference>
<dbReference type="InterPro" id="IPR036823">
    <property type="entry name" value="Ribosomal_uS7_dom_sf"/>
</dbReference>
<dbReference type="FunFam" id="1.10.455.10:FF:000001">
    <property type="entry name" value="30S ribosomal protein S7"/>
    <property type="match status" value="1"/>
</dbReference>
<evidence type="ECO:0000256" key="4">
    <source>
        <dbReference type="ARBA" id="ARBA00022884"/>
    </source>
</evidence>
<evidence type="ECO:0000256" key="3">
    <source>
        <dbReference type="ARBA" id="ARBA00022730"/>
    </source>
</evidence>
<dbReference type="GO" id="GO:0006412">
    <property type="term" value="P:translation"/>
    <property type="evidence" value="ECO:0007669"/>
    <property type="project" value="UniProtKB-UniRule"/>
</dbReference>
<keyword evidence="4 7" id="KW-0694">RNA-binding</keyword>
<feature type="domain" description="Small ribosomal subunit protein uS7" evidence="9">
    <location>
        <begin position="5"/>
        <end position="150"/>
    </location>
</feature>
<keyword evidence="6 7" id="KW-0687">Ribonucleoprotein</keyword>
<evidence type="ECO:0000256" key="6">
    <source>
        <dbReference type="ARBA" id="ARBA00023274"/>
    </source>
</evidence>
<accession>A0A1Y3U027</accession>
<dbReference type="RefSeq" id="WP_022348926.1">
    <property type="nucleotide sequence ID" value="NZ_CALUIC010000013.1"/>
</dbReference>
<dbReference type="PIRSF" id="PIRSF002122">
    <property type="entry name" value="RPS7p_RPS7a_RPS5e_RPS7o"/>
    <property type="match status" value="1"/>
</dbReference>
<evidence type="ECO:0000256" key="1">
    <source>
        <dbReference type="ARBA" id="ARBA00007151"/>
    </source>
</evidence>
<dbReference type="SUPFAM" id="SSF47973">
    <property type="entry name" value="Ribosomal protein S7"/>
    <property type="match status" value="1"/>
</dbReference>
<dbReference type="GeneID" id="98652842"/>
<comment type="similarity">
    <text evidence="1 7 8">Belongs to the universal ribosomal protein uS7 family.</text>
</comment>
<gene>
    <name evidence="7" type="primary">rpsG</name>
    <name evidence="10" type="ORF">B5G21_07935</name>
</gene>
<evidence type="ECO:0000256" key="5">
    <source>
        <dbReference type="ARBA" id="ARBA00022980"/>
    </source>
</evidence>
<dbReference type="InterPro" id="IPR020606">
    <property type="entry name" value="Ribosomal_uS7_CS"/>
</dbReference>
<keyword evidence="5 7" id="KW-0689">Ribosomal protein</keyword>
<dbReference type="Proteomes" id="UP000196560">
    <property type="component" value="Unassembled WGS sequence"/>
</dbReference>